<dbReference type="Pfam" id="PF00294">
    <property type="entry name" value="PfkB"/>
    <property type="match status" value="1"/>
</dbReference>
<name>A0A291HQW0_9GAMM</name>
<protein>
    <recommendedName>
        <fullName evidence="6">Carbohydrate kinase PfkB domain-containing protein</fullName>
    </recommendedName>
</protein>
<evidence type="ECO:0000256" key="3">
    <source>
        <dbReference type="ARBA" id="ARBA00022741"/>
    </source>
</evidence>
<dbReference type="PROSITE" id="PS00583">
    <property type="entry name" value="PFKB_KINASES_1"/>
    <property type="match status" value="1"/>
</dbReference>
<dbReference type="InterPro" id="IPR050306">
    <property type="entry name" value="PfkB_Carbo_kinase"/>
</dbReference>
<evidence type="ECO:0000256" key="4">
    <source>
        <dbReference type="ARBA" id="ARBA00022777"/>
    </source>
</evidence>
<dbReference type="SUPFAM" id="SSF53613">
    <property type="entry name" value="Ribokinase-like"/>
    <property type="match status" value="1"/>
</dbReference>
<evidence type="ECO:0000256" key="1">
    <source>
        <dbReference type="ARBA" id="ARBA00010688"/>
    </source>
</evidence>
<accession>A0A291HQW0</accession>
<evidence type="ECO:0000313" key="8">
    <source>
        <dbReference type="Proteomes" id="UP000217763"/>
    </source>
</evidence>
<dbReference type="GO" id="GO:0016301">
    <property type="term" value="F:kinase activity"/>
    <property type="evidence" value="ECO:0007669"/>
    <property type="project" value="UniProtKB-KW"/>
</dbReference>
<dbReference type="GO" id="GO:0005524">
    <property type="term" value="F:ATP binding"/>
    <property type="evidence" value="ECO:0007669"/>
    <property type="project" value="UniProtKB-KW"/>
</dbReference>
<proteinExistence type="inferred from homology"/>
<dbReference type="EMBL" id="CP012621">
    <property type="protein sequence ID" value="ATG74543.1"/>
    <property type="molecule type" value="Genomic_DNA"/>
</dbReference>
<feature type="domain" description="Carbohydrate kinase PfkB" evidence="6">
    <location>
        <begin position="27"/>
        <end position="298"/>
    </location>
</feature>
<keyword evidence="2" id="KW-0808">Transferase</keyword>
<dbReference type="CDD" id="cd01167">
    <property type="entry name" value="bac_FRK"/>
    <property type="match status" value="1"/>
</dbReference>
<evidence type="ECO:0000256" key="2">
    <source>
        <dbReference type="ARBA" id="ARBA00022679"/>
    </source>
</evidence>
<sequence length="313" mass="33028">MMSVIYCLGDGVMDLLPAEGGQLLPCVGGAPANVAVGIRRLGGASAFVGRLGQDPFGDMIIDTLAREGVVTSWVRQDARLPTSSTLVALDARGERSFFFLAQQSADQLLAPADLPEFKAGDWLHLCSLALTAEPARGTTLMAVRRIRQAGGFVSFDANIRLSRWPDEASLKASLERIIPEVDLLKLSGEEAELLTGHADPNLAMTALENEYRLPFVLISLGAEGVLASLKGERLWQPAFAVEAVDTTGAGDAFMAGLLAGLATYPQADKAQFATVLTQAQACGAQCCLRLGAMAALPDTAAMEAFIAHNLTLV</sequence>
<keyword evidence="3" id="KW-0547">Nucleotide-binding</keyword>
<keyword evidence="4" id="KW-0418">Kinase</keyword>
<keyword evidence="5" id="KW-0067">ATP-binding</keyword>
<reference evidence="8" key="1">
    <citation type="submission" date="2015-09" db="EMBL/GenBank/DDBJ databases">
        <authorList>
            <person name="Shao Z."/>
            <person name="Wang L."/>
        </authorList>
    </citation>
    <scope>NUCLEOTIDE SEQUENCE [LARGE SCALE GENOMIC DNA]</scope>
    <source>
        <strain evidence="8">F13-1</strain>
    </source>
</reference>
<dbReference type="PROSITE" id="PS00584">
    <property type="entry name" value="PFKB_KINASES_2"/>
    <property type="match status" value="1"/>
</dbReference>
<evidence type="ECO:0000256" key="5">
    <source>
        <dbReference type="ARBA" id="ARBA00022840"/>
    </source>
</evidence>
<dbReference type="NCBIfam" id="NF006957">
    <property type="entry name" value="PRK09434.1"/>
    <property type="match status" value="1"/>
</dbReference>
<organism evidence="7 8">
    <name type="scientific">Zobellella denitrificans</name>
    <dbReference type="NCBI Taxonomy" id="347534"/>
    <lineage>
        <taxon>Bacteria</taxon>
        <taxon>Pseudomonadati</taxon>
        <taxon>Pseudomonadota</taxon>
        <taxon>Gammaproteobacteria</taxon>
        <taxon>Aeromonadales</taxon>
        <taxon>Aeromonadaceae</taxon>
        <taxon>Zobellella</taxon>
    </lineage>
</organism>
<dbReference type="Proteomes" id="UP000217763">
    <property type="component" value="Chromosome"/>
</dbReference>
<dbReference type="Gene3D" id="3.40.1190.20">
    <property type="match status" value="1"/>
</dbReference>
<dbReference type="PANTHER" id="PTHR43085:SF1">
    <property type="entry name" value="PSEUDOURIDINE KINASE-RELATED"/>
    <property type="match status" value="1"/>
</dbReference>
<dbReference type="AlphaFoldDB" id="A0A291HQW0"/>
<gene>
    <name evidence="7" type="ORF">AN401_12335</name>
</gene>
<keyword evidence="8" id="KW-1185">Reference proteome</keyword>
<dbReference type="RefSeq" id="WP_198401735.1">
    <property type="nucleotide sequence ID" value="NZ_CP012621.1"/>
</dbReference>
<dbReference type="InterPro" id="IPR011611">
    <property type="entry name" value="PfkB_dom"/>
</dbReference>
<dbReference type="KEGG" id="zdf:AN401_12335"/>
<dbReference type="InterPro" id="IPR029056">
    <property type="entry name" value="Ribokinase-like"/>
</dbReference>
<dbReference type="PANTHER" id="PTHR43085">
    <property type="entry name" value="HEXOKINASE FAMILY MEMBER"/>
    <property type="match status" value="1"/>
</dbReference>
<dbReference type="InterPro" id="IPR002173">
    <property type="entry name" value="Carboh/pur_kinase_PfkB_CS"/>
</dbReference>
<evidence type="ECO:0000259" key="6">
    <source>
        <dbReference type="Pfam" id="PF00294"/>
    </source>
</evidence>
<evidence type="ECO:0000313" key="7">
    <source>
        <dbReference type="EMBL" id="ATG74543.1"/>
    </source>
</evidence>
<comment type="similarity">
    <text evidence="1">Belongs to the carbohydrate kinase PfkB family.</text>
</comment>